<protein>
    <submittedName>
        <fullName evidence="1">Uncharacterized protein</fullName>
    </submittedName>
</protein>
<gene>
    <name evidence="1" type="ORF">CRG98_029188</name>
</gene>
<sequence>MQSQLPSLLQEIARAWLPLFQQRLQLHWCNLTLRAKNKVGFIDGTLPKPADGDPNKPLWVMANSLVVTWIVNSLEKDLQPNITCIENAQILWEDLRQCFSQGKETRIYQLKNKIYGSRQEGKLVAEYYGSLKGLWDELDNLMESVTCSYACVCGAAQNRLGQREREKAYQFLMGLNPEFATDRESLKMIGVGELHGGVYHLRYIARAREVNKVATVRENDVWHKRLRHPSPRVSIPGLLLKTDVNKDCEDQFWGSSPSMALSSKTNGHYSALDLLYSKKRWPN</sequence>
<name>A0A2I0J2G7_PUNGR</name>
<dbReference type="EMBL" id="PGOL01002115">
    <property type="protein sequence ID" value="PKI50438.1"/>
    <property type="molecule type" value="Genomic_DNA"/>
</dbReference>
<proteinExistence type="predicted"/>
<comment type="caution">
    <text evidence="1">The sequence shown here is derived from an EMBL/GenBank/DDBJ whole genome shotgun (WGS) entry which is preliminary data.</text>
</comment>
<evidence type="ECO:0000313" key="2">
    <source>
        <dbReference type="Proteomes" id="UP000233551"/>
    </source>
</evidence>
<reference evidence="1 2" key="1">
    <citation type="submission" date="2017-11" db="EMBL/GenBank/DDBJ databases">
        <title>De-novo sequencing of pomegranate (Punica granatum L.) genome.</title>
        <authorList>
            <person name="Akparov Z."/>
            <person name="Amiraslanov A."/>
            <person name="Hajiyeva S."/>
            <person name="Abbasov M."/>
            <person name="Kaur K."/>
            <person name="Hamwieh A."/>
            <person name="Solovyev V."/>
            <person name="Salamov A."/>
            <person name="Braich B."/>
            <person name="Kosarev P."/>
            <person name="Mahmoud A."/>
            <person name="Hajiyev E."/>
            <person name="Babayeva S."/>
            <person name="Izzatullayeva V."/>
            <person name="Mammadov A."/>
            <person name="Mammadov A."/>
            <person name="Sharifova S."/>
            <person name="Ojaghi J."/>
            <person name="Eynullazada K."/>
            <person name="Bayramov B."/>
            <person name="Abdulazimova A."/>
            <person name="Shahmuradov I."/>
        </authorList>
    </citation>
    <scope>NUCLEOTIDE SEQUENCE [LARGE SCALE GENOMIC DNA]</scope>
    <source>
        <strain evidence="2">cv. AG2017</strain>
        <tissue evidence="1">Leaf</tissue>
    </source>
</reference>
<dbReference type="AlphaFoldDB" id="A0A2I0J2G7"/>
<dbReference type="Proteomes" id="UP000233551">
    <property type="component" value="Unassembled WGS sequence"/>
</dbReference>
<dbReference type="PANTHER" id="PTHR37610">
    <property type="entry name" value="CCHC-TYPE DOMAIN-CONTAINING PROTEIN"/>
    <property type="match status" value="1"/>
</dbReference>
<keyword evidence="2" id="KW-1185">Reference proteome</keyword>
<evidence type="ECO:0000313" key="1">
    <source>
        <dbReference type="EMBL" id="PKI50438.1"/>
    </source>
</evidence>
<dbReference type="PANTHER" id="PTHR37610:SF97">
    <property type="entry name" value="RETROTRANSPOSON GAG DOMAIN-CONTAINING PROTEIN"/>
    <property type="match status" value="1"/>
</dbReference>
<accession>A0A2I0J2G7</accession>
<organism evidence="1 2">
    <name type="scientific">Punica granatum</name>
    <name type="common">Pomegranate</name>
    <dbReference type="NCBI Taxonomy" id="22663"/>
    <lineage>
        <taxon>Eukaryota</taxon>
        <taxon>Viridiplantae</taxon>
        <taxon>Streptophyta</taxon>
        <taxon>Embryophyta</taxon>
        <taxon>Tracheophyta</taxon>
        <taxon>Spermatophyta</taxon>
        <taxon>Magnoliopsida</taxon>
        <taxon>eudicotyledons</taxon>
        <taxon>Gunneridae</taxon>
        <taxon>Pentapetalae</taxon>
        <taxon>rosids</taxon>
        <taxon>malvids</taxon>
        <taxon>Myrtales</taxon>
        <taxon>Lythraceae</taxon>
        <taxon>Punica</taxon>
    </lineage>
</organism>